<gene>
    <name evidence="9" type="ordered locus">Slin_5458</name>
</gene>
<keyword evidence="5 7" id="KW-1133">Transmembrane helix</keyword>
<keyword evidence="4 7" id="KW-0812">Transmembrane</keyword>
<dbReference type="PRINTS" id="PR01837">
    <property type="entry name" value="MGTCSAPBPROT"/>
</dbReference>
<evidence type="ECO:0000256" key="7">
    <source>
        <dbReference type="SAM" id="Phobius"/>
    </source>
</evidence>
<proteinExistence type="inferred from homology"/>
<evidence type="ECO:0000256" key="3">
    <source>
        <dbReference type="ARBA" id="ARBA00022475"/>
    </source>
</evidence>
<evidence type="ECO:0000313" key="9">
    <source>
        <dbReference type="EMBL" id="ADB41424.1"/>
    </source>
</evidence>
<name>D2QFW1_SPILD</name>
<comment type="subcellular location">
    <subcellularLocation>
        <location evidence="1">Cell membrane</location>
        <topology evidence="1">Multi-pass membrane protein</topology>
    </subcellularLocation>
</comment>
<dbReference type="GO" id="GO:0005886">
    <property type="term" value="C:plasma membrane"/>
    <property type="evidence" value="ECO:0007669"/>
    <property type="project" value="UniProtKB-SubCell"/>
</dbReference>
<dbReference type="EMBL" id="CP001769">
    <property type="protein sequence ID" value="ADB41424.1"/>
    <property type="molecule type" value="Genomic_DNA"/>
</dbReference>
<evidence type="ECO:0000256" key="6">
    <source>
        <dbReference type="ARBA" id="ARBA00023136"/>
    </source>
</evidence>
<dbReference type="eggNOG" id="COG1285">
    <property type="taxonomic scope" value="Bacteria"/>
</dbReference>
<organism evidence="9 10">
    <name type="scientific">Spirosoma linguale (strain ATCC 33905 / DSM 74 / LMG 10896 / Claus 1)</name>
    <dbReference type="NCBI Taxonomy" id="504472"/>
    <lineage>
        <taxon>Bacteria</taxon>
        <taxon>Pseudomonadati</taxon>
        <taxon>Bacteroidota</taxon>
        <taxon>Cytophagia</taxon>
        <taxon>Cytophagales</taxon>
        <taxon>Cytophagaceae</taxon>
        <taxon>Spirosoma</taxon>
    </lineage>
</organism>
<feature type="transmembrane region" description="Helical" evidence="7">
    <location>
        <begin position="64"/>
        <end position="82"/>
    </location>
</feature>
<dbReference type="InterPro" id="IPR003416">
    <property type="entry name" value="MgtC/SapB/SrpB/YhiD_fam"/>
</dbReference>
<evidence type="ECO:0000259" key="8">
    <source>
        <dbReference type="Pfam" id="PF02308"/>
    </source>
</evidence>
<keyword evidence="10" id="KW-1185">Reference proteome</keyword>
<evidence type="ECO:0000256" key="1">
    <source>
        <dbReference type="ARBA" id="ARBA00004651"/>
    </source>
</evidence>
<accession>D2QFW1</accession>
<sequence length="212" mass="23459">MIEMDFAQEDLIRLIVALVIGGTIGAEREYNGKSAGLRTMIMICVGSALFTMISGRIGGTGDRIAANIVNGIGFLGAGIIFREDNRVKGLTTAATVWAVSALGMCVGAGHYDIAIIGFIFILGSLLLLLSLSSRIQKMNQTRDYKIVTAFHNKTLKQYEDLFSEFNLKSNRHQQQRIGTEIIGNWRVSGSEQNHEKCIKRLLRDPEVKEFTF</sequence>
<dbReference type="Proteomes" id="UP000002028">
    <property type="component" value="Chromosome"/>
</dbReference>
<keyword evidence="6 7" id="KW-0472">Membrane</keyword>
<feature type="transmembrane region" description="Helical" evidence="7">
    <location>
        <begin position="40"/>
        <end position="58"/>
    </location>
</feature>
<dbReference type="PANTHER" id="PTHR33778:SF1">
    <property type="entry name" value="MAGNESIUM TRANSPORTER YHID-RELATED"/>
    <property type="match status" value="1"/>
</dbReference>
<dbReference type="Pfam" id="PF02308">
    <property type="entry name" value="MgtC"/>
    <property type="match status" value="1"/>
</dbReference>
<dbReference type="PANTHER" id="PTHR33778">
    <property type="entry name" value="PROTEIN MGTC"/>
    <property type="match status" value="1"/>
</dbReference>
<dbReference type="HOGENOM" id="CLU_079292_0_0_10"/>
<evidence type="ECO:0000313" key="10">
    <source>
        <dbReference type="Proteomes" id="UP000002028"/>
    </source>
</evidence>
<evidence type="ECO:0000256" key="5">
    <source>
        <dbReference type="ARBA" id="ARBA00022989"/>
    </source>
</evidence>
<protein>
    <submittedName>
        <fullName evidence="9">MgtC/SapB transporter</fullName>
    </submittedName>
</protein>
<evidence type="ECO:0000256" key="4">
    <source>
        <dbReference type="ARBA" id="ARBA00022692"/>
    </source>
</evidence>
<dbReference type="STRING" id="504472.Slin_5458"/>
<comment type="similarity">
    <text evidence="2">Belongs to the MgtC/SapB family.</text>
</comment>
<keyword evidence="3" id="KW-1003">Cell membrane</keyword>
<dbReference type="InterPro" id="IPR049177">
    <property type="entry name" value="MgtC_SapB_SrpB_YhiD_N"/>
</dbReference>
<evidence type="ECO:0000256" key="2">
    <source>
        <dbReference type="ARBA" id="ARBA00009298"/>
    </source>
</evidence>
<feature type="transmembrane region" description="Helical" evidence="7">
    <location>
        <begin position="115"/>
        <end position="132"/>
    </location>
</feature>
<dbReference type="AlphaFoldDB" id="D2QFW1"/>
<dbReference type="KEGG" id="sli:Slin_5458"/>
<feature type="domain" description="MgtC/SapB/SrpB/YhiD N-terminal" evidence="8">
    <location>
        <begin position="14"/>
        <end position="131"/>
    </location>
</feature>
<reference evidence="9 10" key="1">
    <citation type="journal article" date="2010" name="Stand. Genomic Sci.">
        <title>Complete genome sequence of Spirosoma linguale type strain (1).</title>
        <authorList>
            <person name="Lail K."/>
            <person name="Sikorski J."/>
            <person name="Saunders E."/>
            <person name="Lapidus A."/>
            <person name="Glavina Del Rio T."/>
            <person name="Copeland A."/>
            <person name="Tice H."/>
            <person name="Cheng J.-F."/>
            <person name="Lucas S."/>
            <person name="Nolan M."/>
            <person name="Bruce D."/>
            <person name="Goodwin L."/>
            <person name="Pitluck S."/>
            <person name="Ivanova N."/>
            <person name="Mavromatis K."/>
            <person name="Ovchinnikova G."/>
            <person name="Pati A."/>
            <person name="Chen A."/>
            <person name="Palaniappan K."/>
            <person name="Land M."/>
            <person name="Hauser L."/>
            <person name="Chang Y.-J."/>
            <person name="Jeffries C.D."/>
            <person name="Chain P."/>
            <person name="Brettin T."/>
            <person name="Detter J.C."/>
            <person name="Schuetze A."/>
            <person name="Rohde M."/>
            <person name="Tindall B.J."/>
            <person name="Goeker M."/>
            <person name="Bristow J."/>
            <person name="Eisen J.A."/>
            <person name="Markowitz V."/>
            <person name="Hugenholtz P."/>
            <person name="Kyrpides N.C."/>
            <person name="Klenk H.-P."/>
            <person name="Chen F."/>
        </authorList>
    </citation>
    <scope>NUCLEOTIDE SEQUENCE [LARGE SCALE GENOMIC DNA]</scope>
    <source>
        <strain evidence="10">ATCC 33905 / DSM 74 / LMG 10896 / Claus 1</strain>
    </source>
</reference>